<dbReference type="EnsemblPlants" id="OMERI10G00800.1">
    <property type="protein sequence ID" value="OMERI10G00800.1"/>
    <property type="gene ID" value="OMERI10G00800"/>
</dbReference>
<keyword evidence="3" id="KW-1185">Reference proteome</keyword>
<dbReference type="InterPro" id="IPR046527">
    <property type="entry name" value="PIR2-like_helical"/>
</dbReference>
<dbReference type="eggNOG" id="ENOG502R7EF">
    <property type="taxonomic scope" value="Eukaryota"/>
</dbReference>
<evidence type="ECO:0000313" key="2">
    <source>
        <dbReference type="EnsemblPlants" id="OMERI10G00800.1"/>
    </source>
</evidence>
<reference evidence="2" key="1">
    <citation type="submission" date="2015-04" db="UniProtKB">
        <authorList>
            <consortium name="EnsemblPlants"/>
        </authorList>
    </citation>
    <scope>IDENTIFICATION</scope>
</reference>
<dbReference type="Pfam" id="PF20235">
    <property type="entry name" value="PIR2-like_helical"/>
    <property type="match status" value="1"/>
</dbReference>
<sequence>MSLSSRLHQAAQVPNLHGIQTLLAVDEETPPAPDLVQSWSLAASRQAYHNITAAPCHHTSSLMRVLLHAFRGFYLRALARLPVDELRNRYHQVIVKAGHCYRPMYPVSNIILNNVWDDAAFPAIATPPVLDMSGPHILTHIES</sequence>
<dbReference type="PANTHER" id="PTHR33120">
    <property type="entry name" value="EXPRESSED PROTEIN-RELATED"/>
    <property type="match status" value="1"/>
</dbReference>
<evidence type="ECO:0000259" key="1">
    <source>
        <dbReference type="Pfam" id="PF20235"/>
    </source>
</evidence>
<evidence type="ECO:0000313" key="3">
    <source>
        <dbReference type="Proteomes" id="UP000008021"/>
    </source>
</evidence>
<organism evidence="2">
    <name type="scientific">Oryza meridionalis</name>
    <dbReference type="NCBI Taxonomy" id="40149"/>
    <lineage>
        <taxon>Eukaryota</taxon>
        <taxon>Viridiplantae</taxon>
        <taxon>Streptophyta</taxon>
        <taxon>Embryophyta</taxon>
        <taxon>Tracheophyta</taxon>
        <taxon>Spermatophyta</taxon>
        <taxon>Magnoliopsida</taxon>
        <taxon>Liliopsida</taxon>
        <taxon>Poales</taxon>
        <taxon>Poaceae</taxon>
        <taxon>BOP clade</taxon>
        <taxon>Oryzoideae</taxon>
        <taxon>Oryzeae</taxon>
        <taxon>Oryzinae</taxon>
        <taxon>Oryza</taxon>
    </lineage>
</organism>
<proteinExistence type="predicted"/>
<dbReference type="HOGENOM" id="CLU_150924_0_0_1"/>
<reference evidence="2" key="2">
    <citation type="submission" date="2018-05" db="EMBL/GenBank/DDBJ databases">
        <title>OmerRS3 (Oryza meridionalis Reference Sequence Version 3).</title>
        <authorList>
            <person name="Zhang J."/>
            <person name="Kudrna D."/>
            <person name="Lee S."/>
            <person name="Talag J."/>
            <person name="Welchert J."/>
            <person name="Wing R.A."/>
        </authorList>
    </citation>
    <scope>NUCLEOTIDE SEQUENCE [LARGE SCALE GENOMIC DNA]</scope>
    <source>
        <strain evidence="2">cv. OR44</strain>
    </source>
</reference>
<dbReference type="PANTHER" id="PTHR33120:SF5">
    <property type="entry name" value="PIR2-LIKE HELICAL DOMAIN-CONTAINING PROTEIN"/>
    <property type="match status" value="1"/>
</dbReference>
<dbReference type="Proteomes" id="UP000008021">
    <property type="component" value="Chromosome 10"/>
</dbReference>
<name>A0A0E0EVD4_9ORYZ</name>
<protein>
    <recommendedName>
        <fullName evidence="1">PIR2-like helical domain-containing protein</fullName>
    </recommendedName>
</protein>
<feature type="domain" description="PIR2-like helical" evidence="1">
    <location>
        <begin position="71"/>
        <end position="122"/>
    </location>
</feature>
<accession>A0A0E0EVD4</accession>
<dbReference type="AlphaFoldDB" id="A0A0E0EVD4"/>
<dbReference type="Gramene" id="OMERI10G00800.1">
    <property type="protein sequence ID" value="OMERI10G00800.1"/>
    <property type="gene ID" value="OMERI10G00800"/>
</dbReference>